<feature type="transmembrane region" description="Helical" evidence="1">
    <location>
        <begin position="79"/>
        <end position="100"/>
    </location>
</feature>
<gene>
    <name evidence="3" type="ORF">LHA26_08545</name>
</gene>
<reference evidence="3" key="1">
    <citation type="journal article" date="2022" name="Toxins">
        <title>Genomic Analysis of Sphingopyxis sp. USTB-05 for Biodegrading Cyanobacterial Hepatotoxins.</title>
        <authorList>
            <person name="Liu C."/>
            <person name="Xu Q."/>
            <person name="Zhao Z."/>
            <person name="Zhang H."/>
            <person name="Liu X."/>
            <person name="Yin C."/>
            <person name="Liu Y."/>
            <person name="Yan H."/>
        </authorList>
    </citation>
    <scope>NUCLEOTIDE SEQUENCE</scope>
    <source>
        <strain evidence="3">NBD5</strain>
    </source>
</reference>
<organism evidence="3 4">
    <name type="scientific">Sphingomonas morindae</name>
    <dbReference type="NCBI Taxonomy" id="1541170"/>
    <lineage>
        <taxon>Bacteria</taxon>
        <taxon>Pseudomonadati</taxon>
        <taxon>Pseudomonadota</taxon>
        <taxon>Alphaproteobacteria</taxon>
        <taxon>Sphingomonadales</taxon>
        <taxon>Sphingomonadaceae</taxon>
        <taxon>Sphingomonas</taxon>
    </lineage>
</organism>
<proteinExistence type="predicted"/>
<dbReference type="Proteomes" id="UP001056937">
    <property type="component" value="Chromosome 1"/>
</dbReference>
<dbReference type="InterPro" id="IPR007621">
    <property type="entry name" value="TPM_dom"/>
</dbReference>
<evidence type="ECO:0000259" key="2">
    <source>
        <dbReference type="Pfam" id="PF04536"/>
    </source>
</evidence>
<keyword evidence="1" id="KW-0472">Membrane</keyword>
<feature type="transmembrane region" description="Helical" evidence="1">
    <location>
        <begin position="39"/>
        <end position="59"/>
    </location>
</feature>
<dbReference type="EMBL" id="CP084930">
    <property type="protein sequence ID" value="USI71394.1"/>
    <property type="molecule type" value="Genomic_DNA"/>
</dbReference>
<evidence type="ECO:0000313" key="3">
    <source>
        <dbReference type="EMBL" id="USI71394.1"/>
    </source>
</evidence>
<dbReference type="PANTHER" id="PTHR30373:SF8">
    <property type="entry name" value="BLL7265 PROTEIN"/>
    <property type="match status" value="1"/>
</dbReference>
<name>A0ABY4X3C1_9SPHN</name>
<evidence type="ECO:0000313" key="4">
    <source>
        <dbReference type="Proteomes" id="UP001056937"/>
    </source>
</evidence>
<evidence type="ECO:0000256" key="1">
    <source>
        <dbReference type="SAM" id="Phobius"/>
    </source>
</evidence>
<keyword evidence="1" id="KW-1133">Transmembrane helix</keyword>
<dbReference type="RefSeq" id="WP_252165207.1">
    <property type="nucleotide sequence ID" value="NZ_CP084930.1"/>
</dbReference>
<keyword evidence="4" id="KW-1185">Reference proteome</keyword>
<accession>A0ABY4X3C1</accession>
<keyword evidence="1" id="KW-0812">Transmembrane</keyword>
<sequence>MLSIEDRIRVAEAVTAAERASDGEIVTILAPESDSYHDVVLHWTLLLMLLGLALIAAFPQPLIRAVEPVAAGWGPLGPGALVATLIVVEGLLFLCGRYLFCRPAWKRALTPSATKTRRVRRRALLLFRVAAENRTRARTGVLLYLSLAERRAEIVADRAIASRVAPETWGAAMAALIAAVRDGRPADGMVAAVERIGTVLAEHFPRSPDDINELPDRLILL</sequence>
<feature type="domain" description="TPM" evidence="2">
    <location>
        <begin position="128"/>
        <end position="198"/>
    </location>
</feature>
<dbReference type="Pfam" id="PF04536">
    <property type="entry name" value="TPM_phosphatase"/>
    <property type="match status" value="1"/>
</dbReference>
<dbReference type="PANTHER" id="PTHR30373">
    <property type="entry name" value="UPF0603 PROTEIN YGCG"/>
    <property type="match status" value="1"/>
</dbReference>
<dbReference type="Gene3D" id="3.10.310.50">
    <property type="match status" value="1"/>
</dbReference>
<protein>
    <recommendedName>
        <fullName evidence="2">TPM domain-containing protein</fullName>
    </recommendedName>
</protein>